<protein>
    <submittedName>
        <fullName evidence="1">Uncharacterized protein</fullName>
    </submittedName>
</protein>
<accession>A0A501XLN6</accession>
<dbReference type="RefSeq" id="WP_140927964.1">
    <property type="nucleotide sequence ID" value="NZ_VFSU01000022.1"/>
</dbReference>
<organism evidence="1 2">
    <name type="scientific">Sandaracinobacter neustonicus</name>
    <dbReference type="NCBI Taxonomy" id="1715348"/>
    <lineage>
        <taxon>Bacteria</taxon>
        <taxon>Pseudomonadati</taxon>
        <taxon>Pseudomonadota</taxon>
        <taxon>Alphaproteobacteria</taxon>
        <taxon>Sphingomonadales</taxon>
        <taxon>Sphingosinicellaceae</taxon>
        <taxon>Sandaracinobacter</taxon>
    </lineage>
</organism>
<dbReference type="AlphaFoldDB" id="A0A501XLN6"/>
<comment type="caution">
    <text evidence="1">The sequence shown here is derived from an EMBL/GenBank/DDBJ whole genome shotgun (WGS) entry which is preliminary data.</text>
</comment>
<evidence type="ECO:0000313" key="1">
    <source>
        <dbReference type="EMBL" id="TPE61592.1"/>
    </source>
</evidence>
<proteinExistence type="predicted"/>
<dbReference type="Proteomes" id="UP000319897">
    <property type="component" value="Unassembled WGS sequence"/>
</dbReference>
<dbReference type="EMBL" id="VFSU01000022">
    <property type="protein sequence ID" value="TPE61592.1"/>
    <property type="molecule type" value="Genomic_DNA"/>
</dbReference>
<name>A0A501XLN6_9SPHN</name>
<reference evidence="1 2" key="1">
    <citation type="submission" date="2019-06" db="EMBL/GenBank/DDBJ databases">
        <authorList>
            <person name="Lee I."/>
            <person name="Jang G.I."/>
            <person name="Hwang C.Y."/>
        </authorList>
    </citation>
    <scope>NUCLEOTIDE SEQUENCE [LARGE SCALE GENOMIC DNA]</scope>
    <source>
        <strain evidence="1 2">PAMC 28131</strain>
    </source>
</reference>
<gene>
    <name evidence="1" type="ORF">FJQ54_08390</name>
</gene>
<evidence type="ECO:0000313" key="2">
    <source>
        <dbReference type="Proteomes" id="UP000319897"/>
    </source>
</evidence>
<dbReference type="OrthoDB" id="2077946at2"/>
<keyword evidence="2" id="KW-1185">Reference proteome</keyword>
<sequence length="77" mass="8968">MAHFDMIAYRLSREPEEGTNDFAQKFPLETLRLLDALVADDRSQIPYELGKALESIAEAAPSLRRTREWRRLYDLTV</sequence>